<dbReference type="STRING" id="641025.SAMN05421507_111144"/>
<keyword evidence="1" id="KW-0812">Transmembrane</keyword>
<accession>A0A1H0U6A4</accession>
<organism evidence="2 3">
    <name type="scientific">Lentzea jiangxiensis</name>
    <dbReference type="NCBI Taxonomy" id="641025"/>
    <lineage>
        <taxon>Bacteria</taxon>
        <taxon>Bacillati</taxon>
        <taxon>Actinomycetota</taxon>
        <taxon>Actinomycetes</taxon>
        <taxon>Pseudonocardiales</taxon>
        <taxon>Pseudonocardiaceae</taxon>
        <taxon>Lentzea</taxon>
    </lineage>
</organism>
<evidence type="ECO:0000313" key="2">
    <source>
        <dbReference type="EMBL" id="SDP61802.1"/>
    </source>
</evidence>
<keyword evidence="1" id="KW-1133">Transmembrane helix</keyword>
<protein>
    <submittedName>
        <fullName evidence="2">Uncharacterized protein</fullName>
    </submittedName>
</protein>
<feature type="transmembrane region" description="Helical" evidence="1">
    <location>
        <begin position="244"/>
        <end position="265"/>
    </location>
</feature>
<evidence type="ECO:0000256" key="1">
    <source>
        <dbReference type="SAM" id="Phobius"/>
    </source>
</evidence>
<keyword evidence="3" id="KW-1185">Reference proteome</keyword>
<gene>
    <name evidence="2" type="ORF">SAMN05421507_111144</name>
</gene>
<sequence>MSPRAERWGLVRLIRLGAEPSAIGADVRAALTACGAGTGVLGGVALVGVQPPDCPVPLDAIVVLPKGVMVIVGVDLPDPAVKLEAPLGGQWKIDGWPLVSQDGSPNPATEAVAAATAVAQRIQAMRAEPLPVSTVVAVGPFVSQVVQPTVDLNRGVRVLHPKPSTVLSAARELATSSVPCTAEHAVKLLAILQTTGTPPDARSLLSEGFSDAVSDLASANTMLIPKAQLRAALGRKRLPSKLTWTYVAAGALVALLLVVWLVVALPGGDGPADATPAPTSAQPTTVVVDGTTFVPKDMKKDKECQAQAFGDVKAWLTANDCGVLLRATYEATVQGRQVTVMVADMDLLDAPSAKSLHAVVVLPGSGGVNGLDGKPLESAAFANSTKGSHVTLAFAVWTGGAGDPSLEPVAKQALRLPTTR</sequence>
<name>A0A1H0U6A4_9PSEU</name>
<keyword evidence="1" id="KW-0472">Membrane</keyword>
<proteinExistence type="predicted"/>
<dbReference type="AlphaFoldDB" id="A0A1H0U6A4"/>
<dbReference type="EMBL" id="FNIX01000011">
    <property type="protein sequence ID" value="SDP61802.1"/>
    <property type="molecule type" value="Genomic_DNA"/>
</dbReference>
<evidence type="ECO:0000313" key="3">
    <source>
        <dbReference type="Proteomes" id="UP000199691"/>
    </source>
</evidence>
<dbReference type="Proteomes" id="UP000199691">
    <property type="component" value="Unassembled WGS sequence"/>
</dbReference>
<reference evidence="3" key="1">
    <citation type="submission" date="2016-10" db="EMBL/GenBank/DDBJ databases">
        <authorList>
            <person name="Varghese N."/>
            <person name="Submissions S."/>
        </authorList>
    </citation>
    <scope>NUCLEOTIDE SEQUENCE [LARGE SCALE GENOMIC DNA]</scope>
    <source>
        <strain evidence="3">CGMCC 4.6609</strain>
    </source>
</reference>